<evidence type="ECO:0000256" key="3">
    <source>
        <dbReference type="ARBA" id="ARBA00022448"/>
    </source>
</evidence>
<name>H0I047_9HYPH</name>
<protein>
    <submittedName>
        <fullName evidence="6">ABC oligopeptide transporter, perplasmic substrate-binding protein OppA</fullName>
    </submittedName>
</protein>
<dbReference type="GO" id="GO:0015833">
    <property type="term" value="P:peptide transport"/>
    <property type="evidence" value="ECO:0007669"/>
    <property type="project" value="TreeGrafter"/>
</dbReference>
<sequence>MLHNVLRATVFATSLLVVNGVVIAPAMSEVIYNRGNDTDPTTLDHHKTSTIAEANLMRELYEGLVVYNAKAEVVPGVAESWEVSDDGLKYTFKLRENAKWSNGDPVKASDFVFSFQRIQDPAVAAPYANMHYAIANAESVNKGEKKPEEMGVKAVDDRTLEITLAAPTPYFLELLTHQTGLPVHQASVEKFGNDFTKPGNMVTNGAYMLESFTPNDKIVMKKNPNFHDAANVKIDVVNFIPFEDRSACLRRFEAGEVLSCSDIPAEQMDYMREKLGEQVHIAPYLGSYYLPVKVKKEKLSDPRVRHAISMAIDRDFLAKEIWRETMLPGYSIVPPGISNYNDPVFLEYKDMDILDREDKAKELLKEAGVEEGELSVELRYNTSENHKNTMTAIADMLKNIGITATLFEMEGTGYFDYMKQDGDFDITRAGWIGDYSDPQNFLFLFESDNLGFNYPRWENAEYDALMEKAETTLDLAERSKILSQAEAIFLKEVPAIPILYYSSRALVSSKLKGWEDNIQDVHATRYLSIEG</sequence>
<evidence type="ECO:0000259" key="5">
    <source>
        <dbReference type="Pfam" id="PF00496"/>
    </source>
</evidence>
<dbReference type="InterPro" id="IPR030678">
    <property type="entry name" value="Peptide/Ni-bd"/>
</dbReference>
<dbReference type="SUPFAM" id="SSF53850">
    <property type="entry name" value="Periplasmic binding protein-like II"/>
    <property type="match status" value="1"/>
</dbReference>
<keyword evidence="4" id="KW-0732">Signal</keyword>
<dbReference type="Gene3D" id="3.40.190.10">
    <property type="entry name" value="Periplasmic binding protein-like II"/>
    <property type="match status" value="1"/>
</dbReference>
<dbReference type="GO" id="GO:0030288">
    <property type="term" value="C:outer membrane-bounded periplasmic space"/>
    <property type="evidence" value="ECO:0007669"/>
    <property type="project" value="TreeGrafter"/>
</dbReference>
<dbReference type="PATRIC" id="fig|1107882.3.peg.5648"/>
<gene>
    <name evidence="6" type="ORF">MAXJ12_29170</name>
</gene>
<comment type="subcellular location">
    <subcellularLocation>
        <location evidence="1">Periplasm</location>
    </subcellularLocation>
</comment>
<dbReference type="Pfam" id="PF00496">
    <property type="entry name" value="SBP_bac_5"/>
    <property type="match status" value="1"/>
</dbReference>
<dbReference type="PANTHER" id="PTHR30290">
    <property type="entry name" value="PERIPLASMIC BINDING COMPONENT OF ABC TRANSPORTER"/>
    <property type="match status" value="1"/>
</dbReference>
<organism evidence="6 7">
    <name type="scientific">Mesorhizobium alhagi CCNWXJ12-2</name>
    <dbReference type="NCBI Taxonomy" id="1107882"/>
    <lineage>
        <taxon>Bacteria</taxon>
        <taxon>Pseudomonadati</taxon>
        <taxon>Pseudomonadota</taxon>
        <taxon>Alphaproteobacteria</taxon>
        <taxon>Hyphomicrobiales</taxon>
        <taxon>Phyllobacteriaceae</taxon>
        <taxon>Allomesorhizobium</taxon>
    </lineage>
</organism>
<evidence type="ECO:0000256" key="4">
    <source>
        <dbReference type="ARBA" id="ARBA00022729"/>
    </source>
</evidence>
<keyword evidence="7" id="KW-1185">Reference proteome</keyword>
<dbReference type="AlphaFoldDB" id="H0I047"/>
<evidence type="ECO:0000313" key="6">
    <source>
        <dbReference type="EMBL" id="EHK53659.1"/>
    </source>
</evidence>
<dbReference type="EMBL" id="AHAM01000261">
    <property type="protein sequence ID" value="EHK53659.1"/>
    <property type="molecule type" value="Genomic_DNA"/>
</dbReference>
<dbReference type="FunFam" id="3.90.76.10:FF:000001">
    <property type="entry name" value="Oligopeptide ABC transporter substrate-binding protein"/>
    <property type="match status" value="1"/>
</dbReference>
<dbReference type="GO" id="GO:1904680">
    <property type="term" value="F:peptide transmembrane transporter activity"/>
    <property type="evidence" value="ECO:0007669"/>
    <property type="project" value="TreeGrafter"/>
</dbReference>
<dbReference type="Gene3D" id="3.90.76.10">
    <property type="entry name" value="Dipeptide-binding Protein, Domain 1"/>
    <property type="match status" value="1"/>
</dbReference>
<dbReference type="PANTHER" id="PTHR30290:SF10">
    <property type="entry name" value="PERIPLASMIC OLIGOPEPTIDE-BINDING PROTEIN-RELATED"/>
    <property type="match status" value="1"/>
</dbReference>
<evidence type="ECO:0000313" key="7">
    <source>
        <dbReference type="Proteomes" id="UP000003250"/>
    </source>
</evidence>
<dbReference type="OrthoDB" id="9803988at2"/>
<dbReference type="InterPro" id="IPR000914">
    <property type="entry name" value="SBP_5_dom"/>
</dbReference>
<dbReference type="PIRSF" id="PIRSF002741">
    <property type="entry name" value="MppA"/>
    <property type="match status" value="1"/>
</dbReference>
<dbReference type="CDD" id="cd08504">
    <property type="entry name" value="PBP2_OppA"/>
    <property type="match status" value="1"/>
</dbReference>
<keyword evidence="3" id="KW-0813">Transport</keyword>
<evidence type="ECO:0000256" key="2">
    <source>
        <dbReference type="ARBA" id="ARBA00005695"/>
    </source>
</evidence>
<dbReference type="InterPro" id="IPR039424">
    <property type="entry name" value="SBP_5"/>
</dbReference>
<dbReference type="Proteomes" id="UP000003250">
    <property type="component" value="Unassembled WGS sequence"/>
</dbReference>
<dbReference type="RefSeq" id="WP_008839404.1">
    <property type="nucleotide sequence ID" value="NZ_AHAM01000261.1"/>
</dbReference>
<feature type="domain" description="Solute-binding protein family 5" evidence="5">
    <location>
        <begin position="72"/>
        <end position="448"/>
    </location>
</feature>
<dbReference type="Gene3D" id="3.10.105.10">
    <property type="entry name" value="Dipeptide-binding Protein, Domain 3"/>
    <property type="match status" value="1"/>
</dbReference>
<dbReference type="GO" id="GO:0043190">
    <property type="term" value="C:ATP-binding cassette (ABC) transporter complex"/>
    <property type="evidence" value="ECO:0007669"/>
    <property type="project" value="InterPro"/>
</dbReference>
<proteinExistence type="inferred from homology"/>
<accession>H0I047</accession>
<reference evidence="6 7" key="1">
    <citation type="journal article" date="2012" name="J. Bacteriol.">
        <title>Draft Genome Sequence of Mesorhizobium alhagi CCNWXJ12-2T, a Novel Salt-Resistant Species Isolated from the Desert of Northwestern China.</title>
        <authorList>
            <person name="Zhou M."/>
            <person name="Chen W."/>
            <person name="Chen H."/>
            <person name="Wei G."/>
        </authorList>
    </citation>
    <scope>NUCLEOTIDE SEQUENCE [LARGE SCALE GENOMIC DNA]</scope>
    <source>
        <strain evidence="6 7">CCNWXJ12-2</strain>
    </source>
</reference>
<comment type="similarity">
    <text evidence="2">Belongs to the bacterial solute-binding protein 5 family.</text>
</comment>
<evidence type="ECO:0000256" key="1">
    <source>
        <dbReference type="ARBA" id="ARBA00004418"/>
    </source>
</evidence>